<comment type="caution">
    <text evidence="2">The sequence shown here is derived from an EMBL/GenBank/DDBJ whole genome shotgun (WGS) entry which is preliminary data.</text>
</comment>
<feature type="compositionally biased region" description="Basic residues" evidence="1">
    <location>
        <begin position="40"/>
        <end position="51"/>
    </location>
</feature>
<feature type="region of interest" description="Disordered" evidence="1">
    <location>
        <begin position="31"/>
        <end position="84"/>
    </location>
</feature>
<accession>A0A9P5BPW5</accession>
<organism evidence="2 3">
    <name type="scientific">Colletotrichum siamense</name>
    <name type="common">Anthracnose fungus</name>
    <dbReference type="NCBI Taxonomy" id="690259"/>
    <lineage>
        <taxon>Eukaryota</taxon>
        <taxon>Fungi</taxon>
        <taxon>Dikarya</taxon>
        <taxon>Ascomycota</taxon>
        <taxon>Pezizomycotina</taxon>
        <taxon>Sordariomycetes</taxon>
        <taxon>Hypocreomycetidae</taxon>
        <taxon>Glomerellales</taxon>
        <taxon>Glomerellaceae</taxon>
        <taxon>Colletotrichum</taxon>
        <taxon>Colletotrichum gloeosporioides species complex</taxon>
    </lineage>
</organism>
<dbReference type="Proteomes" id="UP000711996">
    <property type="component" value="Unassembled WGS sequence"/>
</dbReference>
<evidence type="ECO:0000313" key="3">
    <source>
        <dbReference type="Proteomes" id="UP000711996"/>
    </source>
</evidence>
<protein>
    <submittedName>
        <fullName evidence="2">Uncharacterized protein</fullName>
    </submittedName>
</protein>
<evidence type="ECO:0000313" key="2">
    <source>
        <dbReference type="EMBL" id="KAF4847615.1"/>
    </source>
</evidence>
<reference evidence="2" key="1">
    <citation type="submission" date="2019-06" db="EMBL/GenBank/DDBJ databases">
        <authorList>
            <person name="Gan P."/>
            <person name="Shirasu K."/>
        </authorList>
    </citation>
    <scope>NUCLEOTIDE SEQUENCE [LARGE SCALE GENOMIC DNA]</scope>
    <source>
        <strain evidence="2">CAD2</strain>
    </source>
</reference>
<keyword evidence="3" id="KW-1185">Reference proteome</keyword>
<dbReference type="OrthoDB" id="10480113at2759"/>
<sequence length="84" mass="9208">MEDTGIPSFRIPSLPHGSLMVHGFAGQLAEQTGDEECGRRRCLSGTHRRLPTRTSGTRDAEHRDRRRSRSDLGLGGSINTAHSP</sequence>
<dbReference type="AlphaFoldDB" id="A0A9P5BPW5"/>
<dbReference type="EMBL" id="QPMT01000059">
    <property type="protein sequence ID" value="KAF4847615.1"/>
    <property type="molecule type" value="Genomic_DNA"/>
</dbReference>
<gene>
    <name evidence="2" type="ORF">CGCSCA2_v012759</name>
</gene>
<name>A0A9P5BPW5_COLSI</name>
<evidence type="ECO:0000256" key="1">
    <source>
        <dbReference type="SAM" id="MobiDB-lite"/>
    </source>
</evidence>
<proteinExistence type="predicted"/>